<dbReference type="AlphaFoldDB" id="A0A4Q9DCY5"/>
<dbReference type="RefSeq" id="WP_131018812.1">
    <property type="nucleotide sequence ID" value="NZ_SIRE01000044.1"/>
</dbReference>
<accession>A0A4Q9DCY5</accession>
<name>A0A4Q9DCY5_9BACL</name>
<evidence type="ECO:0000313" key="3">
    <source>
        <dbReference type="Proteomes" id="UP000293142"/>
    </source>
</evidence>
<proteinExistence type="predicted"/>
<evidence type="ECO:0000256" key="1">
    <source>
        <dbReference type="SAM" id="MobiDB-lite"/>
    </source>
</evidence>
<protein>
    <submittedName>
        <fullName evidence="2">Uncharacterized protein</fullName>
    </submittedName>
</protein>
<evidence type="ECO:0000313" key="2">
    <source>
        <dbReference type="EMBL" id="TBL68564.1"/>
    </source>
</evidence>
<dbReference type="EMBL" id="SIRE01000044">
    <property type="protein sequence ID" value="TBL68564.1"/>
    <property type="molecule type" value="Genomic_DNA"/>
</dbReference>
<feature type="compositionally biased region" description="Polar residues" evidence="1">
    <location>
        <begin position="54"/>
        <end position="63"/>
    </location>
</feature>
<sequence>MGLMYNIYRMLQDRSESSEATAVWHEEVKGEEPSSLIELLNKPVSKKLPPDPSAESTYRYTSG</sequence>
<comment type="caution">
    <text evidence="2">The sequence shown here is derived from an EMBL/GenBank/DDBJ whole genome shotgun (WGS) entry which is preliminary data.</text>
</comment>
<gene>
    <name evidence="2" type="ORF">EYB31_37840</name>
</gene>
<organism evidence="2 3">
    <name type="scientific">Paenibacillus thalictri</name>
    <dbReference type="NCBI Taxonomy" id="2527873"/>
    <lineage>
        <taxon>Bacteria</taxon>
        <taxon>Bacillati</taxon>
        <taxon>Bacillota</taxon>
        <taxon>Bacilli</taxon>
        <taxon>Bacillales</taxon>
        <taxon>Paenibacillaceae</taxon>
        <taxon>Paenibacillus</taxon>
    </lineage>
</organism>
<dbReference type="Proteomes" id="UP000293142">
    <property type="component" value="Unassembled WGS sequence"/>
</dbReference>
<reference evidence="2 3" key="1">
    <citation type="submission" date="2019-02" db="EMBL/GenBank/DDBJ databases">
        <title>Paenibacillus sp. nov., isolated from surface-sterilized tissue of Thalictrum simplex L.</title>
        <authorList>
            <person name="Tuo L."/>
        </authorList>
    </citation>
    <scope>NUCLEOTIDE SEQUENCE [LARGE SCALE GENOMIC DNA]</scope>
    <source>
        <strain evidence="2 3">N2SHLJ1</strain>
    </source>
</reference>
<feature type="region of interest" description="Disordered" evidence="1">
    <location>
        <begin position="43"/>
        <end position="63"/>
    </location>
</feature>
<keyword evidence="3" id="KW-1185">Reference proteome</keyword>